<evidence type="ECO:0000313" key="3">
    <source>
        <dbReference type="Proteomes" id="UP001642484"/>
    </source>
</evidence>
<keyword evidence="3" id="KW-1185">Reference proteome</keyword>
<accession>A0ABP0H9I8</accession>
<reference evidence="2 3" key="1">
    <citation type="submission" date="2024-02" db="EMBL/GenBank/DDBJ databases">
        <authorList>
            <person name="Chen Y."/>
            <person name="Shah S."/>
            <person name="Dougan E. K."/>
            <person name="Thang M."/>
            <person name="Chan C."/>
        </authorList>
    </citation>
    <scope>NUCLEOTIDE SEQUENCE [LARGE SCALE GENOMIC DNA]</scope>
</reference>
<gene>
    <name evidence="2" type="ORF">CCMP2556_LOCUS663</name>
</gene>
<feature type="domain" description="PH" evidence="1">
    <location>
        <begin position="1"/>
        <end position="108"/>
    </location>
</feature>
<organism evidence="2 3">
    <name type="scientific">Durusdinium trenchii</name>
    <dbReference type="NCBI Taxonomy" id="1381693"/>
    <lineage>
        <taxon>Eukaryota</taxon>
        <taxon>Sar</taxon>
        <taxon>Alveolata</taxon>
        <taxon>Dinophyceae</taxon>
        <taxon>Suessiales</taxon>
        <taxon>Symbiodiniaceae</taxon>
        <taxon>Durusdinium</taxon>
    </lineage>
</organism>
<evidence type="ECO:0000313" key="2">
    <source>
        <dbReference type="EMBL" id="CAK8986878.1"/>
    </source>
</evidence>
<dbReference type="PROSITE" id="PS50003">
    <property type="entry name" value="PH_DOMAIN"/>
    <property type="match status" value="1"/>
</dbReference>
<comment type="caution">
    <text evidence="2">The sequence shown here is derived from an EMBL/GenBank/DDBJ whole genome shotgun (WGS) entry which is preliminary data.</text>
</comment>
<name>A0ABP0H9I8_9DINO</name>
<dbReference type="EMBL" id="CAXAMN010000192">
    <property type="protein sequence ID" value="CAK8986878.1"/>
    <property type="molecule type" value="Genomic_DNA"/>
</dbReference>
<dbReference type="InterPro" id="IPR001849">
    <property type="entry name" value="PH_domain"/>
</dbReference>
<evidence type="ECO:0000259" key="1">
    <source>
        <dbReference type="PROSITE" id="PS50003"/>
    </source>
</evidence>
<dbReference type="Proteomes" id="UP001642484">
    <property type="component" value="Unassembled WGS sequence"/>
</dbReference>
<proteinExistence type="predicted"/>
<protein>
    <recommendedName>
        <fullName evidence="1">PH domain-containing protein</fullName>
    </recommendedName>
</protein>
<sequence length="117" mass="12902">MASWNGRYKVKRRRAIHSGQAHRCFKWIEAAQAAGSSVSPLGRVAQSSELSIPLLAVSSVREYKQDALGMIFFVRYKASGGARVQVLFRAANSESRTAWVSDICEAIRQARSEASGR</sequence>